<dbReference type="EC" id="2.7.1.48" evidence="5"/>
<dbReference type="UniPathway" id="UPA00579">
    <property type="reaction ID" value="UER00640"/>
</dbReference>
<dbReference type="NCBIfam" id="NF004018">
    <property type="entry name" value="PRK05480.1"/>
    <property type="match status" value="1"/>
</dbReference>
<dbReference type="InterPro" id="IPR027417">
    <property type="entry name" value="P-loop_NTPase"/>
</dbReference>
<evidence type="ECO:0000256" key="1">
    <source>
        <dbReference type="ARBA" id="ARBA00004690"/>
    </source>
</evidence>
<dbReference type="GO" id="GO:0044211">
    <property type="term" value="P:CTP salvage"/>
    <property type="evidence" value="ECO:0007669"/>
    <property type="project" value="UniProtKB-UniPathway"/>
</dbReference>
<organism evidence="7 8">
    <name type="scientific">Winogradskyella eximia</name>
    <dbReference type="NCBI Taxonomy" id="262006"/>
    <lineage>
        <taxon>Bacteria</taxon>
        <taxon>Pseudomonadati</taxon>
        <taxon>Bacteroidota</taxon>
        <taxon>Flavobacteriia</taxon>
        <taxon>Flavobacteriales</taxon>
        <taxon>Flavobacteriaceae</taxon>
        <taxon>Winogradskyella</taxon>
    </lineage>
</organism>
<feature type="domain" description="Phosphoribulokinase/uridine kinase" evidence="6">
    <location>
        <begin position="3"/>
        <end position="188"/>
    </location>
</feature>
<dbReference type="RefSeq" id="WP_115818208.1">
    <property type="nucleotide sequence ID" value="NZ_QRDV01000007.1"/>
</dbReference>
<dbReference type="UniPathway" id="UPA00574">
    <property type="reaction ID" value="UER00637"/>
</dbReference>
<dbReference type="GO" id="GO:0005524">
    <property type="term" value="F:ATP binding"/>
    <property type="evidence" value="ECO:0007669"/>
    <property type="project" value="UniProtKB-KW"/>
</dbReference>
<keyword evidence="5" id="KW-0963">Cytoplasm</keyword>
<keyword evidence="2 5" id="KW-0808">Transferase</keyword>
<evidence type="ECO:0000256" key="4">
    <source>
        <dbReference type="ARBA" id="ARBA00022777"/>
    </source>
</evidence>
<dbReference type="GO" id="GO:0044206">
    <property type="term" value="P:UMP salvage"/>
    <property type="evidence" value="ECO:0007669"/>
    <property type="project" value="UniProtKB-UniPathway"/>
</dbReference>
<evidence type="ECO:0000313" key="7">
    <source>
        <dbReference type="EMBL" id="RED43033.1"/>
    </source>
</evidence>
<keyword evidence="4 5" id="KW-0418">Kinase</keyword>
<keyword evidence="3 5" id="KW-0547">Nucleotide-binding</keyword>
<dbReference type="NCBIfam" id="TIGR00235">
    <property type="entry name" value="udk"/>
    <property type="match status" value="1"/>
</dbReference>
<dbReference type="InterPro" id="IPR000764">
    <property type="entry name" value="Uridine_kinase-like"/>
</dbReference>
<name>A0A3D9H0K4_9FLAO</name>
<comment type="pathway">
    <text evidence="5">Pyrimidine metabolism; CTP biosynthesis via salvage pathway; CTP from cytidine: step 1/3.</text>
</comment>
<dbReference type="PANTHER" id="PTHR10285">
    <property type="entry name" value="URIDINE KINASE"/>
    <property type="match status" value="1"/>
</dbReference>
<dbReference type="GO" id="GO:0004849">
    <property type="term" value="F:uridine kinase activity"/>
    <property type="evidence" value="ECO:0007669"/>
    <property type="project" value="UniProtKB-EC"/>
</dbReference>
<dbReference type="Proteomes" id="UP000256980">
    <property type="component" value="Unassembled WGS sequence"/>
</dbReference>
<evidence type="ECO:0000256" key="2">
    <source>
        <dbReference type="ARBA" id="ARBA00022679"/>
    </source>
</evidence>
<gene>
    <name evidence="7" type="ORF">DFQ10_107222</name>
</gene>
<dbReference type="Gene3D" id="3.40.50.300">
    <property type="entry name" value="P-loop containing nucleotide triphosphate hydrolases"/>
    <property type="match status" value="1"/>
</dbReference>
<evidence type="ECO:0000256" key="5">
    <source>
        <dbReference type="RuleBase" id="RU003825"/>
    </source>
</evidence>
<dbReference type="Pfam" id="PF00485">
    <property type="entry name" value="PRK"/>
    <property type="match status" value="1"/>
</dbReference>
<comment type="subcellular location">
    <subcellularLocation>
        <location evidence="5">Cytoplasm</location>
    </subcellularLocation>
</comment>
<comment type="caution">
    <text evidence="7">The sequence shown here is derived from an EMBL/GenBank/DDBJ whole genome shotgun (WGS) entry which is preliminary data.</text>
</comment>
<dbReference type="GO" id="GO:0005737">
    <property type="term" value="C:cytoplasm"/>
    <property type="evidence" value="ECO:0007669"/>
    <property type="project" value="UniProtKB-SubCell"/>
</dbReference>
<evidence type="ECO:0000313" key="8">
    <source>
        <dbReference type="Proteomes" id="UP000256980"/>
    </source>
</evidence>
<keyword evidence="5" id="KW-0067">ATP-binding</keyword>
<dbReference type="GO" id="GO:0043771">
    <property type="term" value="F:cytidine kinase activity"/>
    <property type="evidence" value="ECO:0007669"/>
    <property type="project" value="RHEA"/>
</dbReference>
<evidence type="ECO:0000259" key="6">
    <source>
        <dbReference type="Pfam" id="PF00485"/>
    </source>
</evidence>
<comment type="catalytic activity">
    <reaction evidence="5">
        <text>uridine + ATP = UMP + ADP + H(+)</text>
        <dbReference type="Rhea" id="RHEA:16825"/>
        <dbReference type="ChEBI" id="CHEBI:15378"/>
        <dbReference type="ChEBI" id="CHEBI:16704"/>
        <dbReference type="ChEBI" id="CHEBI:30616"/>
        <dbReference type="ChEBI" id="CHEBI:57865"/>
        <dbReference type="ChEBI" id="CHEBI:456216"/>
        <dbReference type="EC" id="2.7.1.48"/>
    </reaction>
</comment>
<reference evidence="7 8" key="1">
    <citation type="submission" date="2018-07" db="EMBL/GenBank/DDBJ databases">
        <title>Genomic Encyclopedia of Type Strains, Phase III (KMG-III): the genomes of soil and plant-associated and newly described type strains.</title>
        <authorList>
            <person name="Whitman W."/>
        </authorList>
    </citation>
    <scope>NUCLEOTIDE SEQUENCE [LARGE SCALE GENOMIC DNA]</scope>
    <source>
        <strain evidence="7 8">CECT 7946</strain>
    </source>
</reference>
<dbReference type="AlphaFoldDB" id="A0A3D9H0K4"/>
<accession>A0A3D9H0K4</accession>
<dbReference type="CDD" id="cd02023">
    <property type="entry name" value="UMPK"/>
    <property type="match status" value="1"/>
</dbReference>
<sequence length="201" mass="23262">MLIIGIAGGTGCGKTTVVNTILKELPEGQVGVISQDSYYKDTSHLSFEERVKINFDHPRSIDFELLEQHLIELREGKSINQPVYSFVKHNRTGDIIVTKPRKVMIVEGILILSHPEIRELFDIKIFVHADSDERLIRRLKRDITERGRDIDEVLLRYQNTLKPMHQQFIEPMKEYADIIIPNNKYNTVAVDIVKTIINERL</sequence>
<dbReference type="SUPFAM" id="SSF52540">
    <property type="entry name" value="P-loop containing nucleoside triphosphate hydrolases"/>
    <property type="match status" value="1"/>
</dbReference>
<dbReference type="PRINTS" id="PR00988">
    <property type="entry name" value="URIDINKINASE"/>
</dbReference>
<evidence type="ECO:0000256" key="3">
    <source>
        <dbReference type="ARBA" id="ARBA00022741"/>
    </source>
</evidence>
<dbReference type="InterPro" id="IPR006083">
    <property type="entry name" value="PRK/URK"/>
</dbReference>
<comment type="catalytic activity">
    <reaction evidence="5">
        <text>cytidine + ATP = CMP + ADP + H(+)</text>
        <dbReference type="Rhea" id="RHEA:24674"/>
        <dbReference type="ChEBI" id="CHEBI:15378"/>
        <dbReference type="ChEBI" id="CHEBI:17562"/>
        <dbReference type="ChEBI" id="CHEBI:30616"/>
        <dbReference type="ChEBI" id="CHEBI:60377"/>
        <dbReference type="ChEBI" id="CHEBI:456216"/>
        <dbReference type="EC" id="2.7.1.48"/>
    </reaction>
</comment>
<protein>
    <recommendedName>
        <fullName evidence="5">Uridine kinase</fullName>
        <ecNumber evidence="5">2.7.1.48</ecNumber>
    </recommendedName>
</protein>
<keyword evidence="8" id="KW-1185">Reference proteome</keyword>
<dbReference type="EMBL" id="QRDV01000007">
    <property type="protein sequence ID" value="RED43033.1"/>
    <property type="molecule type" value="Genomic_DNA"/>
</dbReference>
<comment type="pathway">
    <text evidence="1 5">Pyrimidine metabolism; UMP biosynthesis via salvage pathway; UMP from uridine: step 1/1.</text>
</comment>
<proteinExistence type="inferred from homology"/>
<dbReference type="OrthoDB" id="9777642at2"/>
<comment type="similarity">
    <text evidence="5">Belongs to the uridine kinase family.</text>
</comment>